<organism evidence="2 3">
    <name type="scientific">Bathycoccus prasinos</name>
    <dbReference type="NCBI Taxonomy" id="41875"/>
    <lineage>
        <taxon>Eukaryota</taxon>
        <taxon>Viridiplantae</taxon>
        <taxon>Chlorophyta</taxon>
        <taxon>Mamiellophyceae</taxon>
        <taxon>Mamiellales</taxon>
        <taxon>Bathycoccaceae</taxon>
        <taxon>Bathycoccus</taxon>
    </lineage>
</organism>
<dbReference type="GeneID" id="19016644"/>
<name>K8ECJ4_9CHLO</name>
<feature type="compositionally biased region" description="Basic residues" evidence="1">
    <location>
        <begin position="19"/>
        <end position="32"/>
    </location>
</feature>
<dbReference type="KEGG" id="bpg:Bathy03g01060"/>
<feature type="region of interest" description="Disordered" evidence="1">
    <location>
        <begin position="1"/>
        <end position="112"/>
    </location>
</feature>
<proteinExistence type="predicted"/>
<dbReference type="EMBL" id="FO082276">
    <property type="protein sequence ID" value="CCO15674.1"/>
    <property type="molecule type" value="Genomic_DNA"/>
</dbReference>
<protein>
    <submittedName>
        <fullName evidence="2">Uncharacterized protein</fullName>
    </submittedName>
</protein>
<gene>
    <name evidence="2" type="ORF">Bathy03g01060</name>
</gene>
<evidence type="ECO:0000313" key="3">
    <source>
        <dbReference type="Proteomes" id="UP000198341"/>
    </source>
</evidence>
<evidence type="ECO:0000313" key="2">
    <source>
        <dbReference type="EMBL" id="CCO15674.1"/>
    </source>
</evidence>
<sequence length="281" mass="30860">MEASKPHTLLSHRGEGQKVARRCSHRRRRRRNNNNENFNRGCRYDQESTSKRAGKVPATLDDVSPSPCTLSVADEEEEDKEEEERRRQSGSNYYENNSRDDDCTRKTKTSSVAVGKRQTMMMVFTATLLSGFATVQSPAKALARENTVVVEALTSATSGTIKGSVILPSGYHVTRGARSRIQTTSSRPDVVKITNGEKDLGNALRFEVGYANAKAEDEVTVNALVYFCQDDDVCLSRNVSFRAKVVDGGGDSSSSSSSAVDLTYSIPTPEPEISFAVPQFE</sequence>
<accession>K8ECJ4</accession>
<evidence type="ECO:0000256" key="1">
    <source>
        <dbReference type="SAM" id="MobiDB-lite"/>
    </source>
</evidence>
<feature type="compositionally biased region" description="Acidic residues" evidence="1">
    <location>
        <begin position="73"/>
        <end position="82"/>
    </location>
</feature>
<dbReference type="RefSeq" id="XP_007514237.1">
    <property type="nucleotide sequence ID" value="XM_007514175.1"/>
</dbReference>
<reference evidence="2 3" key="1">
    <citation type="submission" date="2011-10" db="EMBL/GenBank/DDBJ databases">
        <authorList>
            <person name="Genoscope - CEA"/>
        </authorList>
    </citation>
    <scope>NUCLEOTIDE SEQUENCE [LARGE SCALE GENOMIC DNA]</scope>
    <source>
        <strain evidence="2 3">RCC 1105</strain>
    </source>
</reference>
<dbReference type="AlphaFoldDB" id="K8ECJ4"/>
<dbReference type="OrthoDB" id="533095at2759"/>
<keyword evidence="3" id="KW-1185">Reference proteome</keyword>
<dbReference type="Proteomes" id="UP000198341">
    <property type="component" value="Chromosome 3"/>
</dbReference>